<dbReference type="GO" id="GO:0008013">
    <property type="term" value="F:beta-catenin binding"/>
    <property type="evidence" value="ECO:0007669"/>
    <property type="project" value="TreeGrafter"/>
</dbReference>
<protein>
    <recommendedName>
        <fullName evidence="5">Cadherin domain-containing protein</fullName>
    </recommendedName>
</protein>
<dbReference type="GO" id="GO:0016477">
    <property type="term" value="P:cell migration"/>
    <property type="evidence" value="ECO:0007669"/>
    <property type="project" value="TreeGrafter"/>
</dbReference>
<evidence type="ECO:0000313" key="6">
    <source>
        <dbReference type="EMBL" id="ETR64749.1"/>
    </source>
</evidence>
<dbReference type="EMBL" id="ATBP01003704">
    <property type="protein sequence ID" value="ETR64749.1"/>
    <property type="molecule type" value="Genomic_DNA"/>
</dbReference>
<dbReference type="SUPFAM" id="SSF49313">
    <property type="entry name" value="Cadherin-like"/>
    <property type="match status" value="2"/>
</dbReference>
<comment type="subcellular location">
    <subcellularLocation>
        <location evidence="1">Membrane</location>
    </subcellularLocation>
</comment>
<evidence type="ECO:0000256" key="4">
    <source>
        <dbReference type="ARBA" id="ARBA00023136"/>
    </source>
</evidence>
<keyword evidence="3" id="KW-0106">Calcium</keyword>
<dbReference type="Pfam" id="PF05345">
    <property type="entry name" value="He_PIG"/>
    <property type="match status" value="1"/>
</dbReference>
<dbReference type="InterPro" id="IPR013783">
    <property type="entry name" value="Ig-like_fold"/>
</dbReference>
<dbReference type="Gene3D" id="2.60.40.10">
    <property type="entry name" value="Immunoglobulins"/>
    <property type="match status" value="1"/>
</dbReference>
<dbReference type="PANTHER" id="PTHR24027">
    <property type="entry name" value="CADHERIN-23"/>
    <property type="match status" value="1"/>
</dbReference>
<dbReference type="Proteomes" id="UP000189670">
    <property type="component" value="Unassembled WGS sequence"/>
</dbReference>
<dbReference type="InterPro" id="IPR015919">
    <property type="entry name" value="Cadherin-like_sf"/>
</dbReference>
<keyword evidence="2" id="KW-0677">Repeat</keyword>
<name>A0A1V1NQ96_9BACT</name>
<proteinExistence type="predicted"/>
<dbReference type="GO" id="GO:0007156">
    <property type="term" value="P:homophilic cell adhesion via plasma membrane adhesion molecules"/>
    <property type="evidence" value="ECO:0007669"/>
    <property type="project" value="InterPro"/>
</dbReference>
<dbReference type="PANTHER" id="PTHR24027:SF438">
    <property type="entry name" value="CADHERIN 23"/>
    <property type="match status" value="1"/>
</dbReference>
<feature type="domain" description="Cadherin" evidence="5">
    <location>
        <begin position="76"/>
        <end position="166"/>
    </location>
</feature>
<feature type="non-terminal residue" evidence="6">
    <location>
        <position position="167"/>
    </location>
</feature>
<evidence type="ECO:0000256" key="3">
    <source>
        <dbReference type="ARBA" id="ARBA00022837"/>
    </source>
</evidence>
<accession>A0A1V1NQ96</accession>
<dbReference type="SMART" id="SM00736">
    <property type="entry name" value="CADG"/>
    <property type="match status" value="1"/>
</dbReference>
<dbReference type="Pfam" id="PF00028">
    <property type="entry name" value="Cadherin"/>
    <property type="match status" value="1"/>
</dbReference>
<comment type="caution">
    <text evidence="6">The sequence shown here is derived from an EMBL/GenBank/DDBJ whole genome shotgun (WGS) entry which is preliminary data.</text>
</comment>
<evidence type="ECO:0000259" key="5">
    <source>
        <dbReference type="PROSITE" id="PS50268"/>
    </source>
</evidence>
<feature type="non-terminal residue" evidence="6">
    <location>
        <position position="1"/>
    </location>
</feature>
<dbReference type="CDD" id="cd11304">
    <property type="entry name" value="Cadherin_repeat"/>
    <property type="match status" value="1"/>
</dbReference>
<dbReference type="InterPro" id="IPR039808">
    <property type="entry name" value="Cadherin"/>
</dbReference>
<dbReference type="AlphaFoldDB" id="A0A1V1NQ96"/>
<evidence type="ECO:0000256" key="1">
    <source>
        <dbReference type="ARBA" id="ARBA00004370"/>
    </source>
</evidence>
<sequence length="167" mass="17746">EDVDANDILTYTATLTNGNVLPAWLTFTPISRNFGGTPLNSDVGVVSIRVTAEDQSVESVSDDFSLTVINVNDAPTIEGDTFSLPENSNNGTAVGSISVNDQDEGDVPTVTIINGDPNNAFSIDDNGDITVNDKTYLDYETETSFTLTVQAADSEFSPTDTVIINIT</sequence>
<dbReference type="InterPro" id="IPR002126">
    <property type="entry name" value="Cadherin-like_dom"/>
</dbReference>
<dbReference type="GO" id="GO:0045296">
    <property type="term" value="F:cadherin binding"/>
    <property type="evidence" value="ECO:0007669"/>
    <property type="project" value="TreeGrafter"/>
</dbReference>
<evidence type="ECO:0000313" key="7">
    <source>
        <dbReference type="Proteomes" id="UP000189670"/>
    </source>
</evidence>
<dbReference type="GO" id="GO:0016342">
    <property type="term" value="C:catenin complex"/>
    <property type="evidence" value="ECO:0007669"/>
    <property type="project" value="TreeGrafter"/>
</dbReference>
<dbReference type="GO" id="GO:0005509">
    <property type="term" value="F:calcium ion binding"/>
    <property type="evidence" value="ECO:0007669"/>
    <property type="project" value="InterPro"/>
</dbReference>
<dbReference type="PROSITE" id="PS50268">
    <property type="entry name" value="CADHERIN_2"/>
    <property type="match status" value="1"/>
</dbReference>
<dbReference type="InterPro" id="IPR006644">
    <property type="entry name" value="Cadg"/>
</dbReference>
<reference evidence="7" key="1">
    <citation type="submission" date="2012-11" db="EMBL/GenBank/DDBJ databases">
        <authorList>
            <person name="Lucero-Rivera Y.E."/>
            <person name="Tovar-Ramirez D."/>
        </authorList>
    </citation>
    <scope>NUCLEOTIDE SEQUENCE [LARGE SCALE GENOMIC DNA]</scope>
    <source>
        <strain evidence="7">Araruama</strain>
    </source>
</reference>
<evidence type="ECO:0000256" key="2">
    <source>
        <dbReference type="ARBA" id="ARBA00022737"/>
    </source>
</evidence>
<keyword evidence="4" id="KW-0472">Membrane</keyword>
<dbReference type="Gene3D" id="2.60.40.60">
    <property type="entry name" value="Cadherins"/>
    <property type="match status" value="1"/>
</dbReference>
<gene>
    <name evidence="6" type="ORF">OMM_15416</name>
</gene>
<organism evidence="6 7">
    <name type="scientific">Candidatus Magnetoglobus multicellularis str. Araruama</name>
    <dbReference type="NCBI Taxonomy" id="890399"/>
    <lineage>
        <taxon>Bacteria</taxon>
        <taxon>Pseudomonadati</taxon>
        <taxon>Thermodesulfobacteriota</taxon>
        <taxon>Desulfobacteria</taxon>
        <taxon>Desulfobacterales</taxon>
        <taxon>Desulfobacteraceae</taxon>
        <taxon>Candidatus Magnetoglobus</taxon>
    </lineage>
</organism>